<dbReference type="OrthoDB" id="2747330at2759"/>
<keyword evidence="8" id="KW-1185">Reference proteome</keyword>
<dbReference type="GeneID" id="116204864"/>
<organism evidence="5 7">
    <name type="scientific">Punica granatum</name>
    <name type="common">Pomegranate</name>
    <dbReference type="NCBI Taxonomy" id="22663"/>
    <lineage>
        <taxon>Eukaryota</taxon>
        <taxon>Viridiplantae</taxon>
        <taxon>Streptophyta</taxon>
        <taxon>Embryophyta</taxon>
        <taxon>Tracheophyta</taxon>
        <taxon>Spermatophyta</taxon>
        <taxon>Magnoliopsida</taxon>
        <taxon>eudicotyledons</taxon>
        <taxon>Gunneridae</taxon>
        <taxon>Pentapetalae</taxon>
        <taxon>rosids</taxon>
        <taxon>malvids</taxon>
        <taxon>Myrtales</taxon>
        <taxon>Lythraceae</taxon>
        <taxon>Punica</taxon>
    </lineage>
</organism>
<reference evidence="6 8" key="3">
    <citation type="submission" date="2017-11" db="EMBL/GenBank/DDBJ databases">
        <title>De-novo sequencing of pomegranate (Punica granatum L.) genome.</title>
        <authorList>
            <person name="Akparov Z."/>
            <person name="Amiraslanov A."/>
            <person name="Hajiyeva S."/>
            <person name="Abbasov M."/>
            <person name="Kaur K."/>
            <person name="Hamwieh A."/>
            <person name="Solovyev V."/>
            <person name="Salamov A."/>
            <person name="Braich B."/>
            <person name="Kosarev P."/>
            <person name="Mahmoud A."/>
            <person name="Hajiyev E."/>
            <person name="Babayeva S."/>
            <person name="Izzatullayeva V."/>
            <person name="Mammadov A."/>
            <person name="Mammadov A."/>
            <person name="Sharifova S."/>
            <person name="Ojaghi J."/>
            <person name="Eynullazada K."/>
            <person name="Bayramov B."/>
            <person name="Abdulazimova A."/>
            <person name="Shahmuradov I."/>
        </authorList>
    </citation>
    <scope>NUCLEOTIDE SEQUENCE [LARGE SCALE GENOMIC DNA]</scope>
    <source>
        <strain evidence="6">AG2017</strain>
        <strain evidence="8">cv. AG2017</strain>
        <tissue evidence="6">Leaf</tissue>
    </source>
</reference>
<evidence type="ECO:0000313" key="7">
    <source>
        <dbReference type="Proteomes" id="UP000197138"/>
    </source>
</evidence>
<feature type="domain" description="Peptidase A1" evidence="4">
    <location>
        <begin position="113"/>
        <end position="452"/>
    </location>
</feature>
<dbReference type="STRING" id="22663.A0A218XGZ0"/>
<feature type="active site" evidence="2">
    <location>
        <position position="335"/>
    </location>
</feature>
<dbReference type="Pfam" id="PF14541">
    <property type="entry name" value="TAXi_C"/>
    <property type="match status" value="1"/>
</dbReference>
<proteinExistence type="inferred from homology"/>
<comment type="similarity">
    <text evidence="1">Belongs to the peptidase A1 family.</text>
</comment>
<evidence type="ECO:0000256" key="3">
    <source>
        <dbReference type="SAM" id="SignalP"/>
    </source>
</evidence>
<gene>
    <name evidence="5" type="ORF">CDL15_Pgr004031</name>
    <name evidence="6" type="ORF">CRG98_018015</name>
</gene>
<evidence type="ECO:0000313" key="5">
    <source>
        <dbReference type="EMBL" id="OWM83602.1"/>
    </source>
</evidence>
<feature type="chain" id="PRO_5014071981" description="Peptidase A1 domain-containing protein" evidence="3">
    <location>
        <begin position="25"/>
        <end position="457"/>
    </location>
</feature>
<dbReference type="FunFam" id="2.40.70.10:FF:000031">
    <property type="entry name" value="Aspartyl protease AED1"/>
    <property type="match status" value="1"/>
</dbReference>
<dbReference type="GO" id="GO:0006508">
    <property type="term" value="P:proteolysis"/>
    <property type="evidence" value="ECO:0007669"/>
    <property type="project" value="InterPro"/>
</dbReference>
<evidence type="ECO:0000256" key="2">
    <source>
        <dbReference type="PIRSR" id="PIRSR601461-1"/>
    </source>
</evidence>
<dbReference type="PANTHER" id="PTHR13683">
    <property type="entry name" value="ASPARTYL PROTEASES"/>
    <property type="match status" value="1"/>
</dbReference>
<dbReference type="InterPro" id="IPR033121">
    <property type="entry name" value="PEPTIDASE_A1"/>
</dbReference>
<dbReference type="InterPro" id="IPR021109">
    <property type="entry name" value="Peptidase_aspartic_dom_sf"/>
</dbReference>
<feature type="active site" evidence="2">
    <location>
        <position position="131"/>
    </location>
</feature>
<evidence type="ECO:0000259" key="4">
    <source>
        <dbReference type="PROSITE" id="PS51767"/>
    </source>
</evidence>
<dbReference type="Proteomes" id="UP000233551">
    <property type="component" value="Unassembled WGS sequence"/>
</dbReference>
<dbReference type="InterPro" id="IPR032799">
    <property type="entry name" value="TAXi_C"/>
</dbReference>
<dbReference type="InterPro" id="IPR001461">
    <property type="entry name" value="Aspartic_peptidase_A1"/>
</dbReference>
<comment type="caution">
    <text evidence="5">The sequence shown here is derived from an EMBL/GenBank/DDBJ whole genome shotgun (WGS) entry which is preliminary data.</text>
</comment>
<reference evidence="5" key="2">
    <citation type="submission" date="2017-06" db="EMBL/GenBank/DDBJ databases">
        <title>The pomegranate genome and the genomics of punicalagin biosynthesis.</title>
        <authorList>
            <person name="Xu C."/>
        </authorList>
    </citation>
    <scope>NUCLEOTIDE SEQUENCE [LARGE SCALE GENOMIC DNA]</scope>
    <source>
        <tissue evidence="5">Fresh leaf</tissue>
    </source>
</reference>
<dbReference type="EMBL" id="MTKT01001810">
    <property type="protein sequence ID" value="OWM83602.1"/>
    <property type="molecule type" value="Genomic_DNA"/>
</dbReference>
<dbReference type="PANTHER" id="PTHR13683:SF809">
    <property type="entry name" value="PEPTIDASE A1 DOMAIN-CONTAINING PROTEIN"/>
    <property type="match status" value="1"/>
</dbReference>
<sequence length="457" mass="47918">MGSSSALLYLFYLILLLKTVISLADSPAGRVLRLDLHHVRGPGSSLINDSSTALSVLLAHDQSRVESLIQRINRSASRSSAGTKNRSVSVSILGPESVTVPVNPGQSIGSGNYFIKLGLGTPPKFYSMIMDTGSSLSWLQCEPCTISCHPQADPVFDPSASKTYKTSPCSSSECSLLKAATLNSPSCSRSGSCIYVASYGDNSISVGFLARDVLTLGPAGASPSFVFGCGQDNEGLFGRAAGIIGFARQSLSMLGQLSQKFGNAFSYCLPASTGGGKGFLSIGIGSSGKVPYKFTPMLTDSQVRSLYFLSLALIKVGGRPLPVRAAEYKVRTIIDSGTVITRLPGPIYSALSQAFKSIMSRKFASAPSYSILDTCFKGSLKSGSVPPIQLAFVGGAELVLNPENVLIDTEEGTTCLAFAGSSGDGGIAIIGNRQQQTFEVLYDVSSSRIGFAPGRCH</sequence>
<evidence type="ECO:0000313" key="6">
    <source>
        <dbReference type="EMBL" id="PKI61586.1"/>
    </source>
</evidence>
<dbReference type="SUPFAM" id="SSF50630">
    <property type="entry name" value="Acid proteases"/>
    <property type="match status" value="1"/>
</dbReference>
<name>A0A218XGZ0_PUNGR</name>
<dbReference type="PROSITE" id="PS51767">
    <property type="entry name" value="PEPTIDASE_A1"/>
    <property type="match status" value="1"/>
</dbReference>
<evidence type="ECO:0000256" key="1">
    <source>
        <dbReference type="ARBA" id="ARBA00007447"/>
    </source>
</evidence>
<evidence type="ECO:0000313" key="8">
    <source>
        <dbReference type="Proteomes" id="UP000233551"/>
    </source>
</evidence>
<dbReference type="Pfam" id="PF14543">
    <property type="entry name" value="TAXi_N"/>
    <property type="match status" value="1"/>
</dbReference>
<dbReference type="Gene3D" id="2.40.70.10">
    <property type="entry name" value="Acid Proteases"/>
    <property type="match status" value="2"/>
</dbReference>
<feature type="signal peptide" evidence="3">
    <location>
        <begin position="1"/>
        <end position="24"/>
    </location>
</feature>
<reference evidence="7" key="1">
    <citation type="journal article" date="2017" name="Plant J.">
        <title>The pomegranate (Punica granatum L.) genome and the genomics of punicalagin biosynthesis.</title>
        <authorList>
            <person name="Qin G."/>
            <person name="Xu C."/>
            <person name="Ming R."/>
            <person name="Tang H."/>
            <person name="Guyot R."/>
            <person name="Kramer E.M."/>
            <person name="Hu Y."/>
            <person name="Yi X."/>
            <person name="Qi Y."/>
            <person name="Xu X."/>
            <person name="Gao Z."/>
            <person name="Pan H."/>
            <person name="Jian J."/>
            <person name="Tian Y."/>
            <person name="Yue Z."/>
            <person name="Xu Y."/>
        </authorList>
    </citation>
    <scope>NUCLEOTIDE SEQUENCE [LARGE SCALE GENOMIC DNA]</scope>
    <source>
        <strain evidence="7">cv. Dabenzi</strain>
    </source>
</reference>
<dbReference type="FunFam" id="2.40.70.10:FF:000013">
    <property type="entry name" value="Aspartyl protease AED1"/>
    <property type="match status" value="1"/>
</dbReference>
<dbReference type="AlphaFoldDB" id="A0A218XGZ0"/>
<protein>
    <recommendedName>
        <fullName evidence="4">Peptidase A1 domain-containing protein</fullName>
    </recommendedName>
</protein>
<dbReference type="GO" id="GO:0004190">
    <property type="term" value="F:aspartic-type endopeptidase activity"/>
    <property type="evidence" value="ECO:0007669"/>
    <property type="project" value="InterPro"/>
</dbReference>
<accession>A0A218XGZ0</accession>
<dbReference type="Proteomes" id="UP000197138">
    <property type="component" value="Unassembled WGS sequence"/>
</dbReference>
<dbReference type="EMBL" id="PGOL01001025">
    <property type="protein sequence ID" value="PKI61586.1"/>
    <property type="molecule type" value="Genomic_DNA"/>
</dbReference>
<dbReference type="InterPro" id="IPR032861">
    <property type="entry name" value="TAXi_N"/>
</dbReference>
<keyword evidence="3" id="KW-0732">Signal</keyword>